<reference evidence="1" key="1">
    <citation type="submission" date="2023-02" db="EMBL/GenBank/DDBJ databases">
        <title>Identification and recombinant expression of a fungal hydrolase from Papiliotrema laurentii that hydrolyzes apple cutin and clears colloidal polyester polyurethane.</title>
        <authorList>
            <consortium name="DOE Joint Genome Institute"/>
            <person name="Roman V.A."/>
            <person name="Bojanowski C."/>
            <person name="Crable B.R."/>
            <person name="Wagner D.N."/>
            <person name="Hung C.S."/>
            <person name="Nadeau L.J."/>
            <person name="Schratz L."/>
            <person name="Haridas S."/>
            <person name="Pangilinan J."/>
            <person name="Lipzen A."/>
            <person name="Na H."/>
            <person name="Yan M."/>
            <person name="Ng V."/>
            <person name="Grigoriev I.V."/>
            <person name="Spatafora J.W."/>
            <person name="Barlow D."/>
            <person name="Biffinger J."/>
            <person name="Kelley-Loughnane N."/>
            <person name="Varaljay V.A."/>
            <person name="Crookes-Goodson W.J."/>
        </authorList>
    </citation>
    <scope>NUCLEOTIDE SEQUENCE</scope>
    <source>
        <strain evidence="1">5307AH</strain>
    </source>
</reference>
<organism evidence="1 2">
    <name type="scientific">Papiliotrema laurentii</name>
    <name type="common">Cryptococcus laurentii</name>
    <dbReference type="NCBI Taxonomy" id="5418"/>
    <lineage>
        <taxon>Eukaryota</taxon>
        <taxon>Fungi</taxon>
        <taxon>Dikarya</taxon>
        <taxon>Basidiomycota</taxon>
        <taxon>Agaricomycotina</taxon>
        <taxon>Tremellomycetes</taxon>
        <taxon>Tremellales</taxon>
        <taxon>Rhynchogastremaceae</taxon>
        <taxon>Papiliotrema</taxon>
    </lineage>
</organism>
<keyword evidence="2" id="KW-1185">Reference proteome</keyword>
<dbReference type="AlphaFoldDB" id="A0AAD9L800"/>
<sequence length="111" mass="12403">MQWSMRCFGSFRGGSRAVSSCTHPPPRPFLPRGSIFGCIGGEMSPPRGSDHRTVNRHSIAWWIGRPDTPWQTSRRLLLGDLKPIDFILTILVTISQQSQCTGGMHTMLAYC</sequence>
<comment type="caution">
    <text evidence="1">The sequence shown here is derived from an EMBL/GenBank/DDBJ whole genome shotgun (WGS) entry which is preliminary data.</text>
</comment>
<dbReference type="EMBL" id="JAODAN010000002">
    <property type="protein sequence ID" value="KAK1926676.1"/>
    <property type="molecule type" value="Genomic_DNA"/>
</dbReference>
<name>A0AAD9L800_PAPLA</name>
<evidence type="ECO:0000313" key="2">
    <source>
        <dbReference type="Proteomes" id="UP001182556"/>
    </source>
</evidence>
<dbReference type="Proteomes" id="UP001182556">
    <property type="component" value="Unassembled WGS sequence"/>
</dbReference>
<gene>
    <name evidence="1" type="ORF">DB88DRAFT_471188</name>
</gene>
<proteinExistence type="predicted"/>
<accession>A0AAD9L800</accession>
<evidence type="ECO:0000313" key="1">
    <source>
        <dbReference type="EMBL" id="KAK1926676.1"/>
    </source>
</evidence>
<protein>
    <submittedName>
        <fullName evidence="1">Uncharacterized protein</fullName>
    </submittedName>
</protein>